<dbReference type="SMART" id="SM00257">
    <property type="entry name" value="LysM"/>
    <property type="match status" value="1"/>
</dbReference>
<dbReference type="Proteomes" id="UP000798808">
    <property type="component" value="Unassembled WGS sequence"/>
</dbReference>
<evidence type="ECO:0000313" key="3">
    <source>
        <dbReference type="Proteomes" id="UP000798808"/>
    </source>
</evidence>
<sequence>MTEQEIKSKGIKDIYTVKEDESLTIIAREFYGNPSLWKHIYEANIDKIKDPNDLKAGQKLIIPDLPK</sequence>
<name>A0ABW9RYP4_9BACT</name>
<dbReference type="PANTHER" id="PTHR34700:SF4">
    <property type="entry name" value="PHAGE-LIKE ELEMENT PBSX PROTEIN XKDP"/>
    <property type="match status" value="1"/>
</dbReference>
<dbReference type="InterPro" id="IPR036779">
    <property type="entry name" value="LysM_dom_sf"/>
</dbReference>
<comment type="caution">
    <text evidence="2">The sequence shown here is derived from an EMBL/GenBank/DDBJ whole genome shotgun (WGS) entry which is preliminary data.</text>
</comment>
<evidence type="ECO:0000259" key="1">
    <source>
        <dbReference type="PROSITE" id="PS51782"/>
    </source>
</evidence>
<organism evidence="2 3">
    <name type="scientific">Fulvivirga kasyanovii</name>
    <dbReference type="NCBI Taxonomy" id="396812"/>
    <lineage>
        <taxon>Bacteria</taxon>
        <taxon>Pseudomonadati</taxon>
        <taxon>Bacteroidota</taxon>
        <taxon>Cytophagia</taxon>
        <taxon>Cytophagales</taxon>
        <taxon>Fulvivirgaceae</taxon>
        <taxon>Fulvivirga</taxon>
    </lineage>
</organism>
<dbReference type="InterPro" id="IPR018392">
    <property type="entry name" value="LysM"/>
</dbReference>
<protein>
    <submittedName>
        <fullName evidence="2">LysM peptidoglycan-binding domain-containing protein</fullName>
    </submittedName>
</protein>
<feature type="domain" description="LysM" evidence="1">
    <location>
        <begin position="13"/>
        <end position="62"/>
    </location>
</feature>
<dbReference type="SUPFAM" id="SSF54106">
    <property type="entry name" value="LysM domain"/>
    <property type="match status" value="1"/>
</dbReference>
<dbReference type="InterPro" id="IPR052196">
    <property type="entry name" value="Bact_Kbp"/>
</dbReference>
<evidence type="ECO:0000313" key="2">
    <source>
        <dbReference type="EMBL" id="MTI29061.1"/>
    </source>
</evidence>
<reference evidence="2 3" key="1">
    <citation type="submission" date="2019-02" db="EMBL/GenBank/DDBJ databases">
        <authorList>
            <person name="Goldberg S.R."/>
            <person name="Haltli B.A."/>
            <person name="Correa H."/>
            <person name="Russell K.G."/>
        </authorList>
    </citation>
    <scope>NUCLEOTIDE SEQUENCE [LARGE SCALE GENOMIC DNA]</scope>
    <source>
        <strain evidence="2 3">JCM 16186</strain>
    </source>
</reference>
<dbReference type="PROSITE" id="PS51782">
    <property type="entry name" value="LYSM"/>
    <property type="match status" value="1"/>
</dbReference>
<dbReference type="Gene3D" id="3.10.350.10">
    <property type="entry name" value="LysM domain"/>
    <property type="match status" value="1"/>
</dbReference>
<dbReference type="Pfam" id="PF01476">
    <property type="entry name" value="LysM"/>
    <property type="match status" value="1"/>
</dbReference>
<proteinExistence type="predicted"/>
<dbReference type="RefSeq" id="WP_155177188.1">
    <property type="nucleotide sequence ID" value="NZ_BAAAFL010000010.1"/>
</dbReference>
<dbReference type="PANTHER" id="PTHR34700">
    <property type="entry name" value="POTASSIUM BINDING PROTEIN KBP"/>
    <property type="match status" value="1"/>
</dbReference>
<dbReference type="CDD" id="cd00118">
    <property type="entry name" value="LysM"/>
    <property type="match status" value="1"/>
</dbReference>
<dbReference type="EMBL" id="SMLW01000678">
    <property type="protein sequence ID" value="MTI29061.1"/>
    <property type="molecule type" value="Genomic_DNA"/>
</dbReference>
<gene>
    <name evidence="2" type="ORF">E1163_29130</name>
</gene>
<accession>A0ABW9RYP4</accession>
<keyword evidence="3" id="KW-1185">Reference proteome</keyword>